<dbReference type="GO" id="GO:0005509">
    <property type="term" value="F:calcium ion binding"/>
    <property type="evidence" value="ECO:0007669"/>
    <property type="project" value="InterPro"/>
</dbReference>
<name>A0A5J5LEW0_HALHI</name>
<dbReference type="SUPFAM" id="SSF51126">
    <property type="entry name" value="Pectin lyase-like"/>
    <property type="match status" value="1"/>
</dbReference>
<feature type="region of interest" description="Disordered" evidence="1">
    <location>
        <begin position="1"/>
        <end position="30"/>
    </location>
</feature>
<comment type="caution">
    <text evidence="3">The sequence shown here is derived from an EMBL/GenBank/DDBJ whole genome shotgun (WGS) entry which is preliminary data.</text>
</comment>
<feature type="region of interest" description="Disordered" evidence="1">
    <location>
        <begin position="413"/>
        <end position="454"/>
    </location>
</feature>
<feature type="region of interest" description="Disordered" evidence="1">
    <location>
        <begin position="729"/>
        <end position="751"/>
    </location>
</feature>
<dbReference type="Pfam" id="PF17957">
    <property type="entry name" value="Big_7"/>
    <property type="match status" value="1"/>
</dbReference>
<feature type="region of interest" description="Disordered" evidence="1">
    <location>
        <begin position="794"/>
        <end position="858"/>
    </location>
</feature>
<evidence type="ECO:0000256" key="1">
    <source>
        <dbReference type="SAM" id="MobiDB-lite"/>
    </source>
</evidence>
<gene>
    <name evidence="3" type="ORF">EGO51_17475</name>
</gene>
<dbReference type="Gene3D" id="2.60.40.10">
    <property type="entry name" value="Immunoglobulins"/>
    <property type="match status" value="1"/>
</dbReference>
<dbReference type="GO" id="GO:0016020">
    <property type="term" value="C:membrane"/>
    <property type="evidence" value="ECO:0007669"/>
    <property type="project" value="InterPro"/>
</dbReference>
<dbReference type="InterPro" id="IPR012334">
    <property type="entry name" value="Pectin_lyas_fold"/>
</dbReference>
<reference evidence="3 4" key="1">
    <citation type="submission" date="2018-11" db="EMBL/GenBank/DDBJ databases">
        <title>Genomic analysis of Haloarcula hispanica CBA1121.</title>
        <authorList>
            <person name="Kim Y.B."/>
            <person name="Roh S.W."/>
        </authorList>
    </citation>
    <scope>NUCLEOTIDE SEQUENCE [LARGE SCALE GENOMIC DNA]</scope>
    <source>
        <strain evidence="3 4">CBA1121</strain>
    </source>
</reference>
<protein>
    <submittedName>
        <fullName evidence="3">Ig-like domain repeat protein</fullName>
    </submittedName>
</protein>
<dbReference type="PROSITE" id="PS50268">
    <property type="entry name" value="CADHERIN_2"/>
    <property type="match status" value="1"/>
</dbReference>
<dbReference type="InterPro" id="IPR011050">
    <property type="entry name" value="Pectin_lyase_fold/virulence"/>
</dbReference>
<evidence type="ECO:0000313" key="4">
    <source>
        <dbReference type="Proteomes" id="UP000326244"/>
    </source>
</evidence>
<proteinExistence type="predicted"/>
<evidence type="ECO:0000313" key="3">
    <source>
        <dbReference type="EMBL" id="KAA9405117.1"/>
    </source>
</evidence>
<dbReference type="AlphaFoldDB" id="A0A5J5LEW0"/>
<organism evidence="3 4">
    <name type="scientific">Haloarcula hispanica</name>
    <dbReference type="NCBI Taxonomy" id="51589"/>
    <lineage>
        <taxon>Archaea</taxon>
        <taxon>Methanobacteriati</taxon>
        <taxon>Methanobacteriota</taxon>
        <taxon>Stenosarchaea group</taxon>
        <taxon>Halobacteria</taxon>
        <taxon>Halobacteriales</taxon>
        <taxon>Haloarculaceae</taxon>
        <taxon>Haloarcula</taxon>
    </lineage>
</organism>
<dbReference type="InterPro" id="IPR002126">
    <property type="entry name" value="Cadherin-like_dom"/>
</dbReference>
<dbReference type="EMBL" id="RQWK01000002">
    <property type="protein sequence ID" value="KAA9405117.1"/>
    <property type="molecule type" value="Genomic_DNA"/>
</dbReference>
<sequence>MSRPAYVPDSAEDITNHGVGRDHNPNDPDLSAAREVLNALHSAMDAAGPNGSIFVPEGTYYFGSEDVYSLINLGGSQPRGISVYGEGPAKSTLAVTEHMDPAVISNQTAFIYDGDADHGDVEIRGLTLDVNAPNLGDLNAHSGGADGFSLSGDPLSFSLYNVRITDTYTRGIRCRQYLSSARYCTLNRIGIEYHKDSGSNTHPFDSLQTPKGSTTVIENCKIKNCPGSAINIRYGDGTYRIRNVYAAGTGSQFLKLSAGERVELRRINHTAYTAELESLLPDEPNDGFLGRHFIQSLGDRGDTSVTLDMEQVSTKNHTSYAFQVRDSVGGPSDITWIGDRIAFAGSNMYTDDEVIRDRQGAAFKNVDVGEISVHDTDAKVFETEDSYGSIATLSTGNVGSVGSMGDINVGSHLSGGSPLNVDVPSEDEVGVKSQSSTEEETTTTETVDDSQNDLPDWTARWGGDPSDWSVVSNDSTTGDAYVEFSASSVNSHAMSWDDVGENTDIEVLGLVHVSSENNDGDGWGRLIGRGGTDASGNMVGYSVWFVRSDGSIKLRVEKDFNGSQTTLGETVANSNPLDEWSYLRLRINGSSVQAKNWSYGAKEPDSWDIDVTDGDVTDPGWTGIGSWSSDTQMFDFFSVGTSGEPARLDDARPEIAWQQPLSEETVDGTVTLKISVTDAEDAAGTPTVEYRVDGETWSTASFNSDTGYYEASWDSSGLSDGTHTLDATVTDSAGNTDSSSITVTTDNSGTSPVVNGLSVSQVETDTTDAAFAIDWEVSDSDGDLSTADLGLYDETNNEQEDTKSVAVSGGSATGTTDLTASGDDGTGNEYTIVLTATDNSGNGTSATASASASGDGLKPQIGRFSVSESQKGDGKANITVVWDVHSSDSELRSVDIDVVDSDAVVESVQWEVSGNTASDIDMFNIEQVTESNYSIALTVVNSSGKSVSTTKSVSV</sequence>
<dbReference type="InterPro" id="IPR013783">
    <property type="entry name" value="Ig-like_fold"/>
</dbReference>
<feature type="domain" description="Cadherin" evidence="2">
    <location>
        <begin position="653"/>
        <end position="754"/>
    </location>
</feature>
<feature type="compositionally biased region" description="Acidic residues" evidence="1">
    <location>
        <begin position="437"/>
        <end position="451"/>
    </location>
</feature>
<dbReference type="Proteomes" id="UP000326244">
    <property type="component" value="Unassembled WGS sequence"/>
</dbReference>
<feature type="compositionally biased region" description="Low complexity" evidence="1">
    <location>
        <begin position="839"/>
        <end position="854"/>
    </location>
</feature>
<dbReference type="Gene3D" id="2.160.20.10">
    <property type="entry name" value="Single-stranded right-handed beta-helix, Pectin lyase-like"/>
    <property type="match status" value="1"/>
</dbReference>
<accession>A0A5J5LEW0</accession>
<dbReference type="GO" id="GO:0007156">
    <property type="term" value="P:homophilic cell adhesion via plasma membrane adhesion molecules"/>
    <property type="evidence" value="ECO:0007669"/>
    <property type="project" value="InterPro"/>
</dbReference>
<evidence type="ECO:0000259" key="2">
    <source>
        <dbReference type="PROSITE" id="PS50268"/>
    </source>
</evidence>